<dbReference type="Pfam" id="PF13458">
    <property type="entry name" value="Peripla_BP_6"/>
    <property type="match status" value="1"/>
</dbReference>
<comment type="similarity">
    <text evidence="1">Belongs to the leucine-binding protein family.</text>
</comment>
<evidence type="ECO:0008006" key="8">
    <source>
        <dbReference type="Google" id="ProtNLM"/>
    </source>
</evidence>
<feature type="signal peptide" evidence="3">
    <location>
        <begin position="1"/>
        <end position="19"/>
    </location>
</feature>
<dbReference type="SUPFAM" id="SSF53822">
    <property type="entry name" value="Periplasmic binding protein-like I"/>
    <property type="match status" value="1"/>
</dbReference>
<dbReference type="InterPro" id="IPR028082">
    <property type="entry name" value="Peripla_BP_I"/>
</dbReference>
<evidence type="ECO:0000313" key="7">
    <source>
        <dbReference type="Proteomes" id="UP000216339"/>
    </source>
</evidence>
<dbReference type="InterPro" id="IPR051010">
    <property type="entry name" value="BCAA_transport"/>
</dbReference>
<dbReference type="EMBL" id="MQWD01000001">
    <property type="protein sequence ID" value="PAP77534.1"/>
    <property type="molecule type" value="Genomic_DNA"/>
</dbReference>
<dbReference type="InterPro" id="IPR028081">
    <property type="entry name" value="Leu-bd"/>
</dbReference>
<feature type="chain" id="PRO_5012605671" description="Leucine-binding protein domain-containing protein" evidence="3">
    <location>
        <begin position="20"/>
        <end position="463"/>
    </location>
</feature>
<accession>A0A271J3B2</accession>
<dbReference type="Proteomes" id="UP000216339">
    <property type="component" value="Unassembled WGS sequence"/>
</dbReference>
<dbReference type="Gene3D" id="1.25.40.10">
    <property type="entry name" value="Tetratricopeptide repeat domain"/>
    <property type="match status" value="1"/>
</dbReference>
<dbReference type="PANTHER" id="PTHR30483">
    <property type="entry name" value="LEUCINE-SPECIFIC-BINDING PROTEIN"/>
    <property type="match status" value="1"/>
</dbReference>
<dbReference type="Gene3D" id="3.40.50.2300">
    <property type="match status" value="2"/>
</dbReference>
<evidence type="ECO:0000259" key="5">
    <source>
        <dbReference type="Pfam" id="PF13525"/>
    </source>
</evidence>
<dbReference type="InterPro" id="IPR011990">
    <property type="entry name" value="TPR-like_helical_dom_sf"/>
</dbReference>
<name>A0A271J3B2_9BACT</name>
<protein>
    <recommendedName>
        <fullName evidence="8">Leucine-binding protein domain-containing protein</fullName>
    </recommendedName>
</protein>
<comment type="caution">
    <text evidence="6">The sequence shown here is derived from an EMBL/GenBank/DDBJ whole genome shotgun (WGS) entry which is preliminary data.</text>
</comment>
<dbReference type="RefSeq" id="WP_095511201.1">
    <property type="nucleotide sequence ID" value="NZ_MQWD01000001.1"/>
</dbReference>
<dbReference type="OrthoDB" id="1490175at2"/>
<evidence type="ECO:0000259" key="4">
    <source>
        <dbReference type="Pfam" id="PF13458"/>
    </source>
</evidence>
<keyword evidence="2 3" id="KW-0732">Signal</keyword>
<dbReference type="AlphaFoldDB" id="A0A271J3B2"/>
<dbReference type="SUPFAM" id="SSF48452">
    <property type="entry name" value="TPR-like"/>
    <property type="match status" value="1"/>
</dbReference>
<keyword evidence="7" id="KW-1185">Reference proteome</keyword>
<evidence type="ECO:0000313" key="6">
    <source>
        <dbReference type="EMBL" id="PAP77534.1"/>
    </source>
</evidence>
<evidence type="ECO:0000256" key="3">
    <source>
        <dbReference type="SAM" id="SignalP"/>
    </source>
</evidence>
<evidence type="ECO:0000256" key="1">
    <source>
        <dbReference type="ARBA" id="ARBA00010062"/>
    </source>
</evidence>
<feature type="domain" description="Outer membrane lipoprotein BamD-like" evidence="5">
    <location>
        <begin position="31"/>
        <end position="110"/>
    </location>
</feature>
<evidence type="ECO:0000256" key="2">
    <source>
        <dbReference type="ARBA" id="ARBA00022729"/>
    </source>
</evidence>
<gene>
    <name evidence="6" type="ORF">BSZ37_14335</name>
</gene>
<reference evidence="6 7" key="1">
    <citation type="submission" date="2016-11" db="EMBL/GenBank/DDBJ databases">
        <title>Study of marine rhodopsin-containing bacteria.</title>
        <authorList>
            <person name="Yoshizawa S."/>
            <person name="Kumagai Y."/>
            <person name="Kogure K."/>
        </authorList>
    </citation>
    <scope>NUCLEOTIDE SEQUENCE [LARGE SCALE GENOMIC DNA]</scope>
    <source>
        <strain evidence="6 7">SAORIC-28</strain>
    </source>
</reference>
<dbReference type="Pfam" id="PF13525">
    <property type="entry name" value="YfiO"/>
    <property type="match status" value="1"/>
</dbReference>
<organism evidence="6 7">
    <name type="scientific">Rubrivirga marina</name>
    <dbReference type="NCBI Taxonomy" id="1196024"/>
    <lineage>
        <taxon>Bacteria</taxon>
        <taxon>Pseudomonadati</taxon>
        <taxon>Rhodothermota</taxon>
        <taxon>Rhodothermia</taxon>
        <taxon>Rhodothermales</taxon>
        <taxon>Rubricoccaceae</taxon>
        <taxon>Rubrivirga</taxon>
    </lineage>
</organism>
<dbReference type="PANTHER" id="PTHR30483:SF6">
    <property type="entry name" value="PERIPLASMIC BINDING PROTEIN OF ABC TRANSPORTER FOR NATURAL AMINO ACIDS"/>
    <property type="match status" value="1"/>
</dbReference>
<sequence>MVRLLCLLFALAVAGPAVAQPATAEAVPAAEAAFQNGLAAYQQGAYAEAQRLFSRAADEFGYNERSTAATLMAAKAAYADADFDRAIAAASVLIQSYPSSRYTAEAERIRSLAEQGGPGGRGRPFDLGIVLPIAGPDGYLGQALFNGIRIAVDERNASGQGRPVRMVFRDSRGNGEGARQAVQGVVAEGADAIVGPLFSDEAAPAGEAAEAAGIVLVAPLATDEAVGRGRRFVFQANPTFPARGRAMARYAVGRLGLDRLGVASQTGTLGADMAGAFATEARRLGAAVAFEESLADAGDWEDLDREVGAAALQSVDAVYLPVTGRDAPRYAADALRSLDALNRAPRPLGNTEWEGLSTSTARASRLGAVFTQDFFVAPGSADAFGRRYRELAGIGQDRLAIIGYDITRFLLSQTEGDETTLADALRSAPLFDGVGHRFRFNDGQVNEALYVLGFRDGQAVLLE</sequence>
<feature type="domain" description="Leucine-binding protein" evidence="4">
    <location>
        <begin position="127"/>
        <end position="456"/>
    </location>
</feature>
<proteinExistence type="inferred from homology"/>
<dbReference type="InterPro" id="IPR039565">
    <property type="entry name" value="BamD-like"/>
</dbReference>